<gene>
    <name evidence="2" type="ORF">Ga0061061_11618</name>
</gene>
<evidence type="ECO:0000313" key="3">
    <source>
        <dbReference type="Proteomes" id="UP000182178"/>
    </source>
</evidence>
<accession>A0ABM9U9G5</accession>
<evidence type="ECO:0000256" key="1">
    <source>
        <dbReference type="SAM" id="MobiDB-lite"/>
    </source>
</evidence>
<feature type="region of interest" description="Disordered" evidence="1">
    <location>
        <begin position="115"/>
        <end position="134"/>
    </location>
</feature>
<organism evidence="2 3">
    <name type="scientific">Chelatococcus sambhunathii</name>
    <dbReference type="NCBI Taxonomy" id="363953"/>
    <lineage>
        <taxon>Bacteria</taxon>
        <taxon>Pseudomonadati</taxon>
        <taxon>Pseudomonadota</taxon>
        <taxon>Alphaproteobacteria</taxon>
        <taxon>Hyphomicrobiales</taxon>
        <taxon>Chelatococcaceae</taxon>
        <taxon>Chelatococcus</taxon>
    </lineage>
</organism>
<dbReference type="Proteomes" id="UP000182178">
    <property type="component" value="Unassembled WGS sequence"/>
</dbReference>
<dbReference type="RefSeq" id="WP_055460946.1">
    <property type="nucleotide sequence ID" value="NZ_CYHC01000016.1"/>
</dbReference>
<protein>
    <recommendedName>
        <fullName evidence="4">DUF615 domain-containing protein</fullName>
    </recommendedName>
</protein>
<name>A0ABM9U9G5_9HYPH</name>
<dbReference type="EMBL" id="CYHC01000016">
    <property type="protein sequence ID" value="CUA90860.1"/>
    <property type="molecule type" value="Genomic_DNA"/>
</dbReference>
<reference evidence="2 3" key="1">
    <citation type="submission" date="2015-08" db="EMBL/GenBank/DDBJ databases">
        <authorList>
            <person name="Varghese N."/>
        </authorList>
    </citation>
    <scope>NUCLEOTIDE SEQUENCE [LARGE SCALE GENOMIC DNA]</scope>
    <source>
        <strain evidence="2 3">DSM 18167</strain>
    </source>
</reference>
<comment type="caution">
    <text evidence="2">The sequence shown here is derived from an EMBL/GenBank/DDBJ whole genome shotgun (WGS) entry which is preliminary data.</text>
</comment>
<evidence type="ECO:0008006" key="4">
    <source>
        <dbReference type="Google" id="ProtNLM"/>
    </source>
</evidence>
<proteinExistence type="predicted"/>
<evidence type="ECO:0000313" key="2">
    <source>
        <dbReference type="EMBL" id="CUA90860.1"/>
    </source>
</evidence>
<keyword evidence="3" id="KW-1185">Reference proteome</keyword>
<sequence length="134" mass="14684">MAKKVKGGSNTFDPELLKRFDKEMTKHEDEVASKLGEFRAFKKGRDQMIADLLDRAKDAGIPKDLFKKLRKERKHLANARAIRAGLDGEEGETYDMLKDALGGLAETPLGQAAMSAAEKPKGNGAEILSGLKQL</sequence>